<dbReference type="PANTHER" id="PTHR43133:SF46">
    <property type="entry name" value="RNA POLYMERASE SIGMA-70 FACTOR ECF SUBFAMILY"/>
    <property type="match status" value="1"/>
</dbReference>
<dbReference type="RefSeq" id="WP_264728469.1">
    <property type="nucleotide sequence ID" value="NZ_JAPDNR010000001.1"/>
</dbReference>
<keyword evidence="8" id="KW-1185">Reference proteome</keyword>
<dbReference type="Pfam" id="PF08281">
    <property type="entry name" value="Sigma70_r4_2"/>
    <property type="match status" value="1"/>
</dbReference>
<dbReference type="EMBL" id="JAPDNS010000001">
    <property type="protein sequence ID" value="MCW3483287.1"/>
    <property type="molecule type" value="Genomic_DNA"/>
</dbReference>
<name>A0ABT3IH45_9BACT</name>
<dbReference type="SUPFAM" id="SSF88946">
    <property type="entry name" value="Sigma2 domain of RNA polymerase sigma factors"/>
    <property type="match status" value="1"/>
</dbReference>
<evidence type="ECO:0000256" key="4">
    <source>
        <dbReference type="ARBA" id="ARBA00023163"/>
    </source>
</evidence>
<dbReference type="InterPro" id="IPR039425">
    <property type="entry name" value="RNA_pol_sigma-70-like"/>
</dbReference>
<comment type="caution">
    <text evidence="7">The sequence shown here is derived from an EMBL/GenBank/DDBJ whole genome shotgun (WGS) entry which is preliminary data.</text>
</comment>
<keyword evidence="2" id="KW-0805">Transcription regulation</keyword>
<proteinExistence type="inferred from homology"/>
<keyword evidence="4" id="KW-0804">Transcription</keyword>
<accession>A0ABT3IH45</accession>
<dbReference type="InterPro" id="IPR036388">
    <property type="entry name" value="WH-like_DNA-bd_sf"/>
</dbReference>
<dbReference type="PANTHER" id="PTHR43133">
    <property type="entry name" value="RNA POLYMERASE ECF-TYPE SIGMA FACTO"/>
    <property type="match status" value="1"/>
</dbReference>
<dbReference type="NCBIfam" id="TIGR02937">
    <property type="entry name" value="sigma70-ECF"/>
    <property type="match status" value="1"/>
</dbReference>
<feature type="domain" description="RNA polymerase sigma-70 region 2" evidence="5">
    <location>
        <begin position="17"/>
        <end position="82"/>
    </location>
</feature>
<reference evidence="7 8" key="1">
    <citation type="submission" date="2022-10" db="EMBL/GenBank/DDBJ databases">
        <title>Chitinophaga nivalis PC15 sp. nov., isolated from Pyeongchang county, South Korea.</title>
        <authorList>
            <person name="Trinh H.N."/>
        </authorList>
    </citation>
    <scope>NUCLEOTIDE SEQUENCE [LARGE SCALE GENOMIC DNA]</scope>
    <source>
        <strain evidence="7 8">PC14</strain>
    </source>
</reference>
<evidence type="ECO:0000256" key="1">
    <source>
        <dbReference type="ARBA" id="ARBA00010641"/>
    </source>
</evidence>
<dbReference type="InterPro" id="IPR014284">
    <property type="entry name" value="RNA_pol_sigma-70_dom"/>
</dbReference>
<dbReference type="Proteomes" id="UP001207742">
    <property type="component" value="Unassembled WGS sequence"/>
</dbReference>
<comment type="similarity">
    <text evidence="1">Belongs to the sigma-70 factor family. ECF subfamily.</text>
</comment>
<feature type="domain" description="RNA polymerase sigma factor 70 region 4 type 2" evidence="6">
    <location>
        <begin position="115"/>
        <end position="165"/>
    </location>
</feature>
<dbReference type="InterPro" id="IPR013324">
    <property type="entry name" value="RNA_pol_sigma_r3/r4-like"/>
</dbReference>
<dbReference type="SUPFAM" id="SSF88659">
    <property type="entry name" value="Sigma3 and sigma4 domains of RNA polymerase sigma factors"/>
    <property type="match status" value="1"/>
</dbReference>
<dbReference type="InterPro" id="IPR013249">
    <property type="entry name" value="RNA_pol_sigma70_r4_t2"/>
</dbReference>
<dbReference type="Gene3D" id="1.10.10.10">
    <property type="entry name" value="Winged helix-like DNA-binding domain superfamily/Winged helix DNA-binding domain"/>
    <property type="match status" value="1"/>
</dbReference>
<dbReference type="Pfam" id="PF04542">
    <property type="entry name" value="Sigma70_r2"/>
    <property type="match status" value="1"/>
</dbReference>
<evidence type="ECO:0000313" key="7">
    <source>
        <dbReference type="EMBL" id="MCW3483287.1"/>
    </source>
</evidence>
<keyword evidence="3" id="KW-0731">Sigma factor</keyword>
<organism evidence="7 8">
    <name type="scientific">Chitinophaga nivalis</name>
    <dbReference type="NCBI Taxonomy" id="2991709"/>
    <lineage>
        <taxon>Bacteria</taxon>
        <taxon>Pseudomonadati</taxon>
        <taxon>Bacteroidota</taxon>
        <taxon>Chitinophagia</taxon>
        <taxon>Chitinophagales</taxon>
        <taxon>Chitinophagaceae</taxon>
        <taxon>Chitinophaga</taxon>
    </lineage>
</organism>
<evidence type="ECO:0000256" key="3">
    <source>
        <dbReference type="ARBA" id="ARBA00023082"/>
    </source>
</evidence>
<sequence>MRTYEDIYSHEEFTLIFKRYWAMVYAICFRYTQDADTAKDMVQNIFVTLWERKMALRDAVSLEKYLSKAAKYQVFKHARDRKDAMSEQLGITAADISDEAYNTPHDHYVYHEMRDQLEKKIAFLKEPARSIFVMSRYESLTHKEIALRMGIAVKTVEYHLTKALKYIRKHPGM</sequence>
<dbReference type="InterPro" id="IPR007627">
    <property type="entry name" value="RNA_pol_sigma70_r2"/>
</dbReference>
<protein>
    <submittedName>
        <fullName evidence="7">Sigma-70 family RNA polymerase sigma factor</fullName>
    </submittedName>
</protein>
<dbReference type="Gene3D" id="1.10.1740.10">
    <property type="match status" value="1"/>
</dbReference>
<dbReference type="InterPro" id="IPR013325">
    <property type="entry name" value="RNA_pol_sigma_r2"/>
</dbReference>
<evidence type="ECO:0000313" key="8">
    <source>
        <dbReference type="Proteomes" id="UP001207742"/>
    </source>
</evidence>
<evidence type="ECO:0000259" key="5">
    <source>
        <dbReference type="Pfam" id="PF04542"/>
    </source>
</evidence>
<evidence type="ECO:0000259" key="6">
    <source>
        <dbReference type="Pfam" id="PF08281"/>
    </source>
</evidence>
<evidence type="ECO:0000256" key="2">
    <source>
        <dbReference type="ARBA" id="ARBA00023015"/>
    </source>
</evidence>
<gene>
    <name evidence="7" type="ORF">OL497_05245</name>
</gene>